<dbReference type="Gene3D" id="2.60.40.1240">
    <property type="match status" value="1"/>
</dbReference>
<dbReference type="EMBL" id="CCAX010000001">
    <property type="protein sequence ID" value="CDO01811.1"/>
    <property type="molecule type" value="Genomic_DNA"/>
</dbReference>
<evidence type="ECO:0008006" key="6">
    <source>
        <dbReference type="Google" id="ProtNLM"/>
    </source>
</evidence>
<reference evidence="4" key="1">
    <citation type="submission" date="2014-03" db="EMBL/GenBank/DDBJ databases">
        <title>Draft genome sequencing of Oceanobacillus picturae strain S1 isolated from human gut.</title>
        <authorList>
            <person name="Croce O."/>
            <person name="Lagier J.C."/>
            <person name="Raoult D."/>
        </authorList>
    </citation>
    <scope>NUCLEOTIDE SEQUENCE [LARGE SCALE GENOMIC DNA]</scope>
    <source>
        <strain evidence="4">S1</strain>
    </source>
</reference>
<protein>
    <recommendedName>
        <fullName evidence="6">DUF4352 domain-containing protein</fullName>
    </recommendedName>
</protein>
<dbReference type="PROSITE" id="PS51257">
    <property type="entry name" value="PROKAR_LIPOPROTEIN"/>
    <property type="match status" value="1"/>
</dbReference>
<dbReference type="Proteomes" id="UP000028863">
    <property type="component" value="Unassembled WGS sequence"/>
</dbReference>
<organism evidence="4 5">
    <name type="scientific">Oceanobacillus picturae</name>
    <dbReference type="NCBI Taxonomy" id="171693"/>
    <lineage>
        <taxon>Bacteria</taxon>
        <taxon>Bacillati</taxon>
        <taxon>Bacillota</taxon>
        <taxon>Bacilli</taxon>
        <taxon>Bacillales</taxon>
        <taxon>Bacillaceae</taxon>
        <taxon>Oceanobacillus</taxon>
    </lineage>
</organism>
<accession>W9AGI9</accession>
<evidence type="ECO:0000313" key="5">
    <source>
        <dbReference type="Proteomes" id="UP000028863"/>
    </source>
</evidence>
<feature type="region of interest" description="Disordered" evidence="2">
    <location>
        <begin position="24"/>
        <end position="75"/>
    </location>
</feature>
<dbReference type="InterPro" id="IPR029050">
    <property type="entry name" value="Immunoprotect_excell_Ig-like"/>
</dbReference>
<sequence length="222" mass="24283">MKKSFVISTILILTIVITACNGESEEANNNEPNENSTPAENESTKSNSSITTEDSETSEEISDNEKTTDNETSEQTIEDQLNLAIGDTGTFDTTLGTYDITLNSAKIIEEELDGEASQLDNLILLDITVRNTSDRSLQVEDLLANLEVTHDLEGTGSSNAADYFDSVDEIAGEIAPEEEVNGQFIADISKEEKYFFRKKVGNIAAETSNQVIWTIPAEEAKE</sequence>
<reference evidence="4" key="2">
    <citation type="submission" date="2014-03" db="EMBL/GenBank/DDBJ databases">
        <authorList>
            <person name="Urmite Genomes"/>
        </authorList>
    </citation>
    <scope>NUCLEOTIDE SEQUENCE</scope>
    <source>
        <strain evidence="4">S1</strain>
    </source>
</reference>
<feature type="signal peptide" evidence="3">
    <location>
        <begin position="1"/>
        <end position="19"/>
    </location>
</feature>
<keyword evidence="1 3" id="KW-0732">Signal</keyword>
<dbReference type="RefSeq" id="WP_036572429.1">
    <property type="nucleotide sequence ID" value="NZ_CABLBW010000001.1"/>
</dbReference>
<feature type="chain" id="PRO_5039593434" description="DUF4352 domain-containing protein" evidence="3">
    <location>
        <begin position="20"/>
        <end position="222"/>
    </location>
</feature>
<dbReference type="STRING" id="171693.BN988_00257"/>
<name>W9AGI9_9BACI</name>
<dbReference type="AlphaFoldDB" id="W9AGI9"/>
<evidence type="ECO:0000256" key="3">
    <source>
        <dbReference type="SAM" id="SignalP"/>
    </source>
</evidence>
<dbReference type="eggNOG" id="ENOG5032UFI">
    <property type="taxonomic scope" value="Bacteria"/>
</dbReference>
<feature type="compositionally biased region" description="Low complexity" evidence="2">
    <location>
        <begin position="29"/>
        <end position="52"/>
    </location>
</feature>
<comment type="caution">
    <text evidence="4">The sequence shown here is derived from an EMBL/GenBank/DDBJ whole genome shotgun (WGS) entry which is preliminary data.</text>
</comment>
<keyword evidence="5" id="KW-1185">Reference proteome</keyword>
<proteinExistence type="predicted"/>
<evidence type="ECO:0000256" key="1">
    <source>
        <dbReference type="ARBA" id="ARBA00022729"/>
    </source>
</evidence>
<gene>
    <name evidence="4" type="ORF">BN988_00257</name>
</gene>
<feature type="compositionally biased region" description="Acidic residues" evidence="2">
    <location>
        <begin position="53"/>
        <end position="62"/>
    </location>
</feature>
<evidence type="ECO:0000313" key="4">
    <source>
        <dbReference type="EMBL" id="CDO01811.1"/>
    </source>
</evidence>
<evidence type="ECO:0000256" key="2">
    <source>
        <dbReference type="SAM" id="MobiDB-lite"/>
    </source>
</evidence>